<keyword evidence="5" id="KW-1185">Reference proteome</keyword>
<dbReference type="GO" id="GO:0005975">
    <property type="term" value="P:carbohydrate metabolic process"/>
    <property type="evidence" value="ECO:0007669"/>
    <property type="project" value="InterPro"/>
</dbReference>
<dbReference type="Proteomes" id="UP000035268">
    <property type="component" value="Chromosome"/>
</dbReference>
<dbReference type="SUPFAM" id="SSF48208">
    <property type="entry name" value="Six-hairpin glycosidases"/>
    <property type="match status" value="1"/>
</dbReference>
<feature type="region of interest" description="Disordered" evidence="1">
    <location>
        <begin position="657"/>
        <end position="684"/>
    </location>
</feature>
<organism evidence="4 5">
    <name type="scientific">Kiritimatiella glycovorans</name>
    <dbReference type="NCBI Taxonomy" id="1307763"/>
    <lineage>
        <taxon>Bacteria</taxon>
        <taxon>Pseudomonadati</taxon>
        <taxon>Kiritimatiellota</taxon>
        <taxon>Kiritimatiellia</taxon>
        <taxon>Kiritimatiellales</taxon>
        <taxon>Kiritimatiellaceae</taxon>
        <taxon>Kiritimatiella</taxon>
    </lineage>
</organism>
<dbReference type="PROSITE" id="PS51257">
    <property type="entry name" value="PROKAR_LIPOPROTEIN"/>
    <property type="match status" value="1"/>
</dbReference>
<evidence type="ECO:0000256" key="1">
    <source>
        <dbReference type="SAM" id="MobiDB-lite"/>
    </source>
</evidence>
<dbReference type="InterPro" id="IPR012878">
    <property type="entry name" value="Beta-AFase-like_GH127_cat"/>
</dbReference>
<dbReference type="InterPro" id="IPR049174">
    <property type="entry name" value="Beta-AFase-like"/>
</dbReference>
<name>A0A0G3EHA5_9BACT</name>
<feature type="domain" description="Non-reducing end beta-L-arabinofuranosidase-like GH127 catalytic" evidence="2">
    <location>
        <begin position="64"/>
        <end position="426"/>
    </location>
</feature>
<dbReference type="AlphaFoldDB" id="A0A0G3EHA5"/>
<dbReference type="Pfam" id="PF07944">
    <property type="entry name" value="Beta-AFase-like_GH127_cat"/>
    <property type="match status" value="1"/>
</dbReference>
<evidence type="ECO:0000313" key="4">
    <source>
        <dbReference type="EMBL" id="AKJ64210.1"/>
    </source>
</evidence>
<dbReference type="Gene3D" id="1.50.10.10">
    <property type="match status" value="1"/>
</dbReference>
<evidence type="ECO:0000259" key="3">
    <source>
        <dbReference type="Pfam" id="PF20736"/>
    </source>
</evidence>
<sequence>MNVRGIIGWVAGALALPAMVSCVHQETMDLPMYTLLKTGEVRPAGWIAEQMRMDLHEGMVGDYSNISENVTQNLFAKQDRKPGVRVKGNRGHMEKAWWAGEHEGYWMDAMTRMSILTQDETFLPRVEAWVERIIDRAEQTGYIGVYSPEARFPDRGYDGELWTQSRVFQALLAWYEYTGDKRVLEAVESTVRKTVDHYREYGTYFGRPDPDGGVTHAVGYMDTLEWLYRLTGESWYAEAAAWLYADYAQSDVFSDLNPEALLDVDRPWEYHAPHVAEGLHMPAVVHCFTGNPHLDRAAANVLAKLDTHTNPGGSLVAGKLENIAATPGGGGEAGEYCAMTESVQTLNRYLMYEGDLHCGDWSEKCTLNAAQGARFHPANRAVIYLARDNRLRADDPEKHGGRELFSGSHSAAACCTLNAMRILPYYVEGMWLRSTKRPELIANLYGPCTVDTEVDGVAVRIEERTGYPFSDRITFVLKPEREVEFSLVLRRPPNCGEIRIEAGEDARVVRSSQDVYVRKRWSAGDTVEVDWDFRVAGRLQHDETQAYYEWGPLVFALPIPERREVLEEITTNSGDPSGYFEYAIRPESDEGWRYRIDKEAEFKRVELPDGDAERPWAHPPIGLKGTLLDAEGVRREVTLKPLGSTILRRTTFPISAELADAEARDEDEDTYQGTGGEGDPMRDF</sequence>
<dbReference type="PANTHER" id="PTHR43465">
    <property type="entry name" value="DUF1680 DOMAIN PROTEIN (AFU_ORTHOLOGUE AFUA_1G08910)"/>
    <property type="match status" value="1"/>
</dbReference>
<accession>A0A0G3EHA5</accession>
<reference evidence="5" key="1">
    <citation type="submission" date="2015-02" db="EMBL/GenBank/DDBJ databases">
        <title>Description and complete genome sequence of the first cultured representative of the subdivision 5 of the Verrucomicrobia phylum.</title>
        <authorList>
            <person name="Spring S."/>
            <person name="Bunk B."/>
            <person name="Sproer C."/>
            <person name="Klenk H.-P."/>
        </authorList>
    </citation>
    <scope>NUCLEOTIDE SEQUENCE [LARGE SCALE GENOMIC DNA]</scope>
    <source>
        <strain evidence="5">L21-Fru-AB</strain>
    </source>
</reference>
<dbReference type="PANTHER" id="PTHR43465:SF2">
    <property type="entry name" value="DUF1680 DOMAIN PROTEIN (AFU_ORTHOLOGUE AFUA_1G08910)"/>
    <property type="match status" value="1"/>
</dbReference>
<evidence type="ECO:0000259" key="2">
    <source>
        <dbReference type="Pfam" id="PF07944"/>
    </source>
</evidence>
<dbReference type="InterPro" id="IPR008928">
    <property type="entry name" value="6-hairpin_glycosidase_sf"/>
</dbReference>
<evidence type="ECO:0008006" key="6">
    <source>
        <dbReference type="Google" id="ProtNLM"/>
    </source>
</evidence>
<proteinExistence type="predicted"/>
<dbReference type="Pfam" id="PF20736">
    <property type="entry name" value="Glyco_hydro127M"/>
    <property type="match status" value="1"/>
</dbReference>
<dbReference type="KEGG" id="vbl:L21SP4_00948"/>
<dbReference type="RefSeq" id="WP_082116533.1">
    <property type="nucleotide sequence ID" value="NZ_CP010904.1"/>
</dbReference>
<feature type="compositionally biased region" description="Acidic residues" evidence="1">
    <location>
        <begin position="659"/>
        <end position="670"/>
    </location>
</feature>
<reference evidence="4 5" key="2">
    <citation type="journal article" date="2016" name="ISME J.">
        <title>Characterization of the first cultured representative of Verrucomicrobia subdivision 5 indicates the proposal of a novel phylum.</title>
        <authorList>
            <person name="Spring S."/>
            <person name="Bunk B."/>
            <person name="Sproer C."/>
            <person name="Schumann P."/>
            <person name="Rohde M."/>
            <person name="Tindall B.J."/>
            <person name="Klenk H.P."/>
        </authorList>
    </citation>
    <scope>NUCLEOTIDE SEQUENCE [LARGE SCALE GENOMIC DNA]</scope>
    <source>
        <strain evidence="4 5">L21-Fru-AB</strain>
    </source>
</reference>
<dbReference type="STRING" id="1307763.L21SP4_00948"/>
<dbReference type="OrthoDB" id="9757939at2"/>
<dbReference type="EMBL" id="CP010904">
    <property type="protein sequence ID" value="AKJ64210.1"/>
    <property type="molecule type" value="Genomic_DNA"/>
</dbReference>
<protein>
    <recommendedName>
        <fullName evidence="6">Non-reducing end beta-L-arabinofuranosidase</fullName>
    </recommendedName>
</protein>
<dbReference type="InterPro" id="IPR049046">
    <property type="entry name" value="Beta-AFase-like_GH127_middle"/>
</dbReference>
<gene>
    <name evidence="4" type="ORF">L21SP4_00948</name>
</gene>
<evidence type="ECO:0000313" key="5">
    <source>
        <dbReference type="Proteomes" id="UP000035268"/>
    </source>
</evidence>
<dbReference type="InterPro" id="IPR012341">
    <property type="entry name" value="6hp_glycosidase-like_sf"/>
</dbReference>
<feature type="domain" description="Non-reducing end beta-L-arabinofuranosidase-like GH127 middle" evidence="3">
    <location>
        <begin position="440"/>
        <end position="531"/>
    </location>
</feature>